<dbReference type="PANTHER" id="PTHR47237:SF2">
    <property type="entry name" value="BLL4206 PROTEIN"/>
    <property type="match status" value="1"/>
</dbReference>
<dbReference type="GO" id="GO:0016746">
    <property type="term" value="F:acyltransferase activity"/>
    <property type="evidence" value="ECO:0007669"/>
    <property type="project" value="UniProtKB-KW"/>
</dbReference>
<protein>
    <submittedName>
        <fullName evidence="2">GNAT family N-acetyltransferase</fullName>
        <ecNumber evidence="2">2.3.1.-</ecNumber>
    </submittedName>
</protein>
<dbReference type="SUPFAM" id="SSF55729">
    <property type="entry name" value="Acyl-CoA N-acyltransferases (Nat)"/>
    <property type="match status" value="1"/>
</dbReference>
<evidence type="ECO:0000313" key="3">
    <source>
        <dbReference type="Proteomes" id="UP001597371"/>
    </source>
</evidence>
<keyword evidence="2" id="KW-0808">Transferase</keyword>
<comment type="caution">
    <text evidence="2">The sequence shown here is derived from an EMBL/GenBank/DDBJ whole genome shotgun (WGS) entry which is preliminary data.</text>
</comment>
<dbReference type="CDD" id="cd04301">
    <property type="entry name" value="NAT_SF"/>
    <property type="match status" value="1"/>
</dbReference>
<dbReference type="EC" id="2.3.1.-" evidence="2"/>
<name>A0ABW5CMW9_9HYPH</name>
<dbReference type="Proteomes" id="UP001597371">
    <property type="component" value="Unassembled WGS sequence"/>
</dbReference>
<feature type="domain" description="N-acetyltransferase" evidence="1">
    <location>
        <begin position="4"/>
        <end position="134"/>
    </location>
</feature>
<dbReference type="InterPro" id="IPR000182">
    <property type="entry name" value="GNAT_dom"/>
</dbReference>
<gene>
    <name evidence="2" type="ORF">ACFSKQ_11140</name>
</gene>
<accession>A0ABW5CMW9</accession>
<dbReference type="RefSeq" id="WP_209739241.1">
    <property type="nucleotide sequence ID" value="NZ_CP072611.1"/>
</dbReference>
<dbReference type="PROSITE" id="PS51186">
    <property type="entry name" value="GNAT"/>
    <property type="match status" value="1"/>
</dbReference>
<dbReference type="PANTHER" id="PTHR47237">
    <property type="entry name" value="SLL0310 PROTEIN"/>
    <property type="match status" value="1"/>
</dbReference>
<dbReference type="InterPro" id="IPR016181">
    <property type="entry name" value="Acyl_CoA_acyltransferase"/>
</dbReference>
<dbReference type="EMBL" id="JBHUIJ010000013">
    <property type="protein sequence ID" value="MFD2238012.1"/>
    <property type="molecule type" value="Genomic_DNA"/>
</dbReference>
<dbReference type="InterPro" id="IPR041496">
    <property type="entry name" value="YitH/HolE_GNAT"/>
</dbReference>
<evidence type="ECO:0000313" key="2">
    <source>
        <dbReference type="EMBL" id="MFD2238012.1"/>
    </source>
</evidence>
<reference evidence="3" key="1">
    <citation type="journal article" date="2019" name="Int. J. Syst. Evol. Microbiol.">
        <title>The Global Catalogue of Microorganisms (GCM) 10K type strain sequencing project: providing services to taxonomists for standard genome sequencing and annotation.</title>
        <authorList>
            <consortium name="The Broad Institute Genomics Platform"/>
            <consortium name="The Broad Institute Genome Sequencing Center for Infectious Disease"/>
            <person name="Wu L."/>
            <person name="Ma J."/>
        </authorList>
    </citation>
    <scope>NUCLEOTIDE SEQUENCE [LARGE SCALE GENOMIC DNA]</scope>
    <source>
        <strain evidence="3">ZS-35-S2</strain>
    </source>
</reference>
<keyword evidence="3" id="KW-1185">Reference proteome</keyword>
<dbReference type="Gene3D" id="3.40.630.90">
    <property type="match status" value="1"/>
</dbReference>
<dbReference type="InterPro" id="IPR052729">
    <property type="entry name" value="Acyl/Acetyltrans_Enzymes"/>
</dbReference>
<organism evidence="2 3">
    <name type="scientific">Aureimonas populi</name>
    <dbReference type="NCBI Taxonomy" id="1701758"/>
    <lineage>
        <taxon>Bacteria</taxon>
        <taxon>Pseudomonadati</taxon>
        <taxon>Pseudomonadota</taxon>
        <taxon>Alphaproteobacteria</taxon>
        <taxon>Hyphomicrobiales</taxon>
        <taxon>Aurantimonadaceae</taxon>
        <taxon>Aureimonas</taxon>
    </lineage>
</organism>
<dbReference type="Pfam" id="PF18014">
    <property type="entry name" value="Acetyltransf_18"/>
    <property type="match status" value="1"/>
</dbReference>
<evidence type="ECO:0000259" key="1">
    <source>
        <dbReference type="PROSITE" id="PS51186"/>
    </source>
</evidence>
<dbReference type="Pfam" id="PF00583">
    <property type="entry name" value="Acetyltransf_1"/>
    <property type="match status" value="1"/>
</dbReference>
<proteinExistence type="predicted"/>
<keyword evidence="2" id="KW-0012">Acyltransferase</keyword>
<sequence length="274" mass="28141">MDAIELCDFTPAHLAGAVALSRAEGWPHRAEDWDLVLSLGRGVAATRGGCVLGTALMVPFGEDAAAIAMVIVDSAMRGRGLGRRLMAAVLEAAGDRECRLVATAEGLPLYEKLGFQARGAVCQHQGILAAPPGAPSGAVAFDPVPDIARLAAIDREATSVDRTALLARLASAGRIAVAKGGGFAALRPFGRGAMAGPVVARSGEEARDLLSLLFAQCPGRFMRVDVPEEAGLGPWLEERGLAPVGGGIAMRRAERPANGAGGFKLFALASQALG</sequence>
<dbReference type="Gene3D" id="3.40.630.30">
    <property type="match status" value="1"/>
</dbReference>